<evidence type="ECO:0000313" key="2">
    <source>
        <dbReference type="EMBL" id="EEW37953.1"/>
    </source>
</evidence>
<dbReference type="STRING" id="638301.HMPREF0444_0197"/>
<keyword evidence="3" id="KW-1185">Reference proteome</keyword>
<dbReference type="SUPFAM" id="SSF51735">
    <property type="entry name" value="NAD(P)-binding Rossmann-fold domains"/>
    <property type="match status" value="1"/>
</dbReference>
<accession>C8NE52</accession>
<protein>
    <submittedName>
        <fullName evidence="2">Oxidoreductase, NAD-binding domain protein</fullName>
    </submittedName>
</protein>
<dbReference type="SUPFAM" id="SSF55347">
    <property type="entry name" value="Glyceraldehyde-3-phosphate dehydrogenase-like, C-terminal domain"/>
    <property type="match status" value="1"/>
</dbReference>
<dbReference type="InterPro" id="IPR051317">
    <property type="entry name" value="Gfo/Idh/MocA_oxidoreduct"/>
</dbReference>
<name>C8NE52_9LACT</name>
<dbReference type="Proteomes" id="UP000005926">
    <property type="component" value="Unassembled WGS sequence"/>
</dbReference>
<dbReference type="AlphaFoldDB" id="C8NE52"/>
<feature type="domain" description="Gfo/Idh/MocA-like oxidoreductase N-terminal" evidence="1">
    <location>
        <begin position="2"/>
        <end position="120"/>
    </location>
</feature>
<dbReference type="PANTHER" id="PTHR43708:SF4">
    <property type="entry name" value="OXIDOREDUCTASE YCEM-RELATED"/>
    <property type="match status" value="1"/>
</dbReference>
<evidence type="ECO:0000259" key="1">
    <source>
        <dbReference type="Pfam" id="PF01408"/>
    </source>
</evidence>
<comment type="caution">
    <text evidence="2">The sequence shown here is derived from an EMBL/GenBank/DDBJ whole genome shotgun (WGS) entry which is preliminary data.</text>
</comment>
<proteinExistence type="predicted"/>
<dbReference type="RefSeq" id="WP_005605146.1">
    <property type="nucleotide sequence ID" value="NZ_CP102283.1"/>
</dbReference>
<dbReference type="HOGENOM" id="CLU_023194_23_0_9"/>
<dbReference type="GeneID" id="78411536"/>
<reference evidence="2 3" key="1">
    <citation type="submission" date="2009-08" db="EMBL/GenBank/DDBJ databases">
        <authorList>
            <person name="Muzny D."/>
            <person name="Qin X."/>
            <person name="Deng J."/>
            <person name="Jiang H."/>
            <person name="Liu Y."/>
            <person name="Qu J."/>
            <person name="Song X.-Z."/>
            <person name="Zhang L."/>
            <person name="Thornton R."/>
            <person name="Coyle M."/>
            <person name="Francisco L."/>
            <person name="Jackson L."/>
            <person name="Javaid M."/>
            <person name="Korchina V."/>
            <person name="Kovar C."/>
            <person name="Mata R."/>
            <person name="Mathew T."/>
            <person name="Ngo R."/>
            <person name="Nguyen L."/>
            <person name="Nguyen N."/>
            <person name="Okwuonu G."/>
            <person name="Ongeri F."/>
            <person name="Pham C."/>
            <person name="Simmons D."/>
            <person name="Wilczek-Boney K."/>
            <person name="Hale W."/>
            <person name="Jakkamsetti A."/>
            <person name="Pham P."/>
            <person name="Ruth R."/>
            <person name="San Lucas F."/>
            <person name="Warren J."/>
            <person name="Zhang J."/>
            <person name="Zhao Z."/>
            <person name="Zhou C."/>
            <person name="Zhu D."/>
            <person name="Lee S."/>
            <person name="Bess C."/>
            <person name="Blankenburg K."/>
            <person name="Forbes L."/>
            <person name="Fu Q."/>
            <person name="Gubbala S."/>
            <person name="Hirani K."/>
            <person name="Jayaseelan J.C."/>
            <person name="Lara F."/>
            <person name="Munidasa M."/>
            <person name="Palculict T."/>
            <person name="Patil S."/>
            <person name="Pu L.-L."/>
            <person name="Saada N."/>
            <person name="Tang L."/>
            <person name="Weissenberger G."/>
            <person name="Zhu Y."/>
            <person name="Hemphill L."/>
            <person name="Shang Y."/>
            <person name="Youmans B."/>
            <person name="Ayvaz T."/>
            <person name="Ross M."/>
            <person name="Santibanez J."/>
            <person name="Aqrawi P."/>
            <person name="Gross S."/>
            <person name="Joshi V."/>
            <person name="Fowler G."/>
            <person name="Nazareth L."/>
            <person name="Reid J."/>
            <person name="Worley K."/>
            <person name="Petrosino J."/>
            <person name="Highlander S."/>
            <person name="Gibbs R."/>
        </authorList>
    </citation>
    <scope>NUCLEOTIDE SEQUENCE [LARGE SCALE GENOMIC DNA]</scope>
    <source>
        <strain evidence="2 3">ATCC 49175</strain>
    </source>
</reference>
<dbReference type="InterPro" id="IPR036291">
    <property type="entry name" value="NAD(P)-bd_dom_sf"/>
</dbReference>
<organism evidence="2 3">
    <name type="scientific">Granulicatella adiacens ATCC 49175</name>
    <dbReference type="NCBI Taxonomy" id="638301"/>
    <lineage>
        <taxon>Bacteria</taxon>
        <taxon>Bacillati</taxon>
        <taxon>Bacillota</taxon>
        <taxon>Bacilli</taxon>
        <taxon>Lactobacillales</taxon>
        <taxon>Carnobacteriaceae</taxon>
        <taxon>Granulicatella</taxon>
    </lineage>
</organism>
<dbReference type="EMBL" id="ACKZ01000008">
    <property type="protein sequence ID" value="EEW37953.1"/>
    <property type="molecule type" value="Genomic_DNA"/>
</dbReference>
<dbReference type="Pfam" id="PF01408">
    <property type="entry name" value="GFO_IDH_MocA"/>
    <property type="match status" value="1"/>
</dbReference>
<dbReference type="InterPro" id="IPR000683">
    <property type="entry name" value="Gfo/Idh/MocA-like_OxRdtase_N"/>
</dbReference>
<dbReference type="eggNOG" id="COG0673">
    <property type="taxonomic scope" value="Bacteria"/>
</dbReference>
<dbReference type="GO" id="GO:0000166">
    <property type="term" value="F:nucleotide binding"/>
    <property type="evidence" value="ECO:0007669"/>
    <property type="project" value="InterPro"/>
</dbReference>
<gene>
    <name evidence="2" type="ORF">HMPREF0444_0197</name>
</gene>
<dbReference type="PANTHER" id="PTHR43708">
    <property type="entry name" value="CONSERVED EXPRESSED OXIDOREDUCTASE (EUROFUNG)"/>
    <property type="match status" value="1"/>
</dbReference>
<dbReference type="Gene3D" id="3.30.360.10">
    <property type="entry name" value="Dihydrodipicolinate Reductase, domain 2"/>
    <property type="match status" value="1"/>
</dbReference>
<evidence type="ECO:0000313" key="3">
    <source>
        <dbReference type="Proteomes" id="UP000005926"/>
    </source>
</evidence>
<dbReference type="Gene3D" id="3.40.50.720">
    <property type="entry name" value="NAD(P)-binding Rossmann-like Domain"/>
    <property type="match status" value="1"/>
</dbReference>
<sequence length="313" mass="35395">MLNIGIVGVGAISQKAYLPVMRSIGNVKWYMCTRNQEVLNRESKLLGRCIPCNTIEELLQFPLDGVFIHVSTKAHFEVAKQFLEKGIPVYIDKPVAPSYEKTLELYQLAKKHDTFIMAGFNRRFAPKVEVLKSVEDKKRIIAEKNCTVVSQDTRTRVFDVFIHPLDTALYLMDSLPTNGTYFYKKKDGVLEQCMVYLENENETALVQFNETSGANLERIEVQSPSGTYSLRNLTDLVITQGQDDVLDGFSSWDSTLYKRGFETIIHSFIIAVQTKSENPVSANSSLLSHLICERIVMAKAPQGFLTFDVNSLE</sequence>